<dbReference type="InterPro" id="IPR002577">
    <property type="entry name" value="HTH_HxlR"/>
</dbReference>
<sequence>MIRAGGQEYCIDPAGGVMGVLGRSWTLSLIGVLGNRGAIRFNELQDAVRGIGSKVLAQRLKELAELGLVSRTIFAEVPARVEYRLTVSGVQLRQALIPLLSWATARPSAVGTATRHRPSPLIASPAGR</sequence>
<evidence type="ECO:0000259" key="4">
    <source>
        <dbReference type="PROSITE" id="PS51118"/>
    </source>
</evidence>
<evidence type="ECO:0000256" key="1">
    <source>
        <dbReference type="ARBA" id="ARBA00023015"/>
    </source>
</evidence>
<keyword evidence="3" id="KW-0804">Transcription</keyword>
<organism evidence="5">
    <name type="scientific">mine drainage metagenome</name>
    <dbReference type="NCBI Taxonomy" id="410659"/>
    <lineage>
        <taxon>unclassified sequences</taxon>
        <taxon>metagenomes</taxon>
        <taxon>ecological metagenomes</taxon>
    </lineage>
</organism>
<dbReference type="PROSITE" id="PS51118">
    <property type="entry name" value="HTH_HXLR"/>
    <property type="match status" value="1"/>
</dbReference>
<dbReference type="EMBL" id="AUZY01003693">
    <property type="protein sequence ID" value="EQD67768.1"/>
    <property type="molecule type" value="Genomic_DNA"/>
</dbReference>
<dbReference type="PANTHER" id="PTHR33204">
    <property type="entry name" value="TRANSCRIPTIONAL REGULATOR, MARR FAMILY"/>
    <property type="match status" value="1"/>
</dbReference>
<dbReference type="InterPro" id="IPR036388">
    <property type="entry name" value="WH-like_DNA-bd_sf"/>
</dbReference>
<name>T1BGL7_9ZZZZ</name>
<evidence type="ECO:0000313" key="5">
    <source>
        <dbReference type="EMBL" id="EQD67768.1"/>
    </source>
</evidence>
<keyword evidence="1" id="KW-0805">Transcription regulation</keyword>
<dbReference type="AlphaFoldDB" id="T1BGL7"/>
<evidence type="ECO:0000256" key="3">
    <source>
        <dbReference type="ARBA" id="ARBA00023163"/>
    </source>
</evidence>
<protein>
    <submittedName>
        <fullName evidence="5">HxlR family transcriptional regulator</fullName>
    </submittedName>
</protein>
<comment type="caution">
    <text evidence="5">The sequence shown here is derived from an EMBL/GenBank/DDBJ whole genome shotgun (WGS) entry which is preliminary data.</text>
</comment>
<dbReference type="Pfam" id="PF01638">
    <property type="entry name" value="HxlR"/>
    <property type="match status" value="1"/>
</dbReference>
<dbReference type="SUPFAM" id="SSF46785">
    <property type="entry name" value="Winged helix' DNA-binding domain"/>
    <property type="match status" value="1"/>
</dbReference>
<feature type="domain" description="HTH hxlR-type" evidence="4">
    <location>
        <begin position="10"/>
        <end position="111"/>
    </location>
</feature>
<proteinExistence type="predicted"/>
<dbReference type="Gene3D" id="1.10.10.10">
    <property type="entry name" value="Winged helix-like DNA-binding domain superfamily/Winged helix DNA-binding domain"/>
    <property type="match status" value="1"/>
</dbReference>
<reference evidence="5" key="2">
    <citation type="journal article" date="2014" name="ISME J.">
        <title>Microbial stratification in low pH oxic and suboxic macroscopic growths along an acid mine drainage.</title>
        <authorList>
            <person name="Mendez-Garcia C."/>
            <person name="Mesa V."/>
            <person name="Sprenger R.R."/>
            <person name="Richter M."/>
            <person name="Diez M.S."/>
            <person name="Solano J."/>
            <person name="Bargiela R."/>
            <person name="Golyshina O.V."/>
            <person name="Manteca A."/>
            <person name="Ramos J.L."/>
            <person name="Gallego J.R."/>
            <person name="Llorente I."/>
            <person name="Martins Dos Santos V.A."/>
            <person name="Jensen O.N."/>
            <person name="Pelaez A.I."/>
            <person name="Sanchez J."/>
            <person name="Ferrer M."/>
        </authorList>
    </citation>
    <scope>NUCLEOTIDE SEQUENCE</scope>
</reference>
<keyword evidence="2" id="KW-0238">DNA-binding</keyword>
<gene>
    <name evidence="5" type="ORF">B1B_05817</name>
</gene>
<reference evidence="5" key="1">
    <citation type="submission" date="2013-08" db="EMBL/GenBank/DDBJ databases">
        <authorList>
            <person name="Mendez C."/>
            <person name="Richter M."/>
            <person name="Ferrer M."/>
            <person name="Sanchez J."/>
        </authorList>
    </citation>
    <scope>NUCLEOTIDE SEQUENCE</scope>
</reference>
<accession>T1BGL7</accession>
<dbReference type="InterPro" id="IPR036390">
    <property type="entry name" value="WH_DNA-bd_sf"/>
</dbReference>
<dbReference type="PANTHER" id="PTHR33204:SF18">
    <property type="entry name" value="TRANSCRIPTIONAL REGULATORY PROTEIN"/>
    <property type="match status" value="1"/>
</dbReference>
<dbReference type="GO" id="GO:0003677">
    <property type="term" value="F:DNA binding"/>
    <property type="evidence" value="ECO:0007669"/>
    <property type="project" value="UniProtKB-KW"/>
</dbReference>
<evidence type="ECO:0000256" key="2">
    <source>
        <dbReference type="ARBA" id="ARBA00023125"/>
    </source>
</evidence>